<reference evidence="1 2" key="1">
    <citation type="journal article" date="2007" name="PLoS Genet.">
        <title>The complete genome sequence of Yersinia pseudotuberculosis IP31758, the causative agent of Far East scarlet-like fever.</title>
        <authorList>
            <person name="Eppinger M."/>
            <person name="Rosovitz M.J."/>
            <person name="Fricke W.F."/>
            <person name="Rasko D.A."/>
            <person name="Kokorina G."/>
            <person name="Fayolle C."/>
            <person name="Lindler L.E."/>
            <person name="Carniel E."/>
            <person name="Ravel J."/>
        </authorList>
    </citation>
    <scope>NUCLEOTIDE SEQUENCE [LARGE SCALE GENOMIC DNA]</scope>
    <source>
        <strain evidence="1 2">IP 31758</strain>
        <plasmid evidence="2">Plasmid plasmid_153kb</plasmid>
    </source>
</reference>
<evidence type="ECO:0000313" key="1">
    <source>
        <dbReference type="EMBL" id="ABS45752.1"/>
    </source>
</evidence>
<dbReference type="RefSeq" id="WP_011988596.1">
    <property type="nucleotide sequence ID" value="NC_009705.1"/>
</dbReference>
<dbReference type="KEGG" id="ypi:YpsIP31758_B0042"/>
<evidence type="ECO:0000313" key="2">
    <source>
        <dbReference type="Proteomes" id="UP000002412"/>
    </source>
</evidence>
<organism evidence="1 2">
    <name type="scientific">Yersinia pseudotuberculosis serotype O:1b (strain IP 31758)</name>
    <dbReference type="NCBI Taxonomy" id="349747"/>
    <lineage>
        <taxon>Bacteria</taxon>
        <taxon>Pseudomonadati</taxon>
        <taxon>Pseudomonadota</taxon>
        <taxon>Gammaproteobacteria</taxon>
        <taxon>Enterobacterales</taxon>
        <taxon>Yersiniaceae</taxon>
        <taxon>Yersinia</taxon>
    </lineage>
</organism>
<keyword evidence="1" id="KW-0614">Plasmid</keyword>
<geneLocation type="plasmid" evidence="2">
    <name>plasmid_153kb</name>
</geneLocation>
<sequence length="86" mass="9710">MAIFMELRCESRGEGRCRHSGTRCWSDDNDGPHTFGSDTKKSAADCFGEIEKQAKDCGWVKRREGWVCPNCLKHEATLVEENTDGK</sequence>
<dbReference type="HOGENOM" id="CLU_2497160_0_0_6"/>
<gene>
    <name evidence="1" type="ordered locus">YpsIP31758_B0042</name>
</gene>
<protein>
    <submittedName>
        <fullName evidence="1">Uncharacterized protein</fullName>
    </submittedName>
</protein>
<dbReference type="AlphaFoldDB" id="A0A0U1QTP3"/>
<name>A0A0U1QTP3_YERP3</name>
<dbReference type="EMBL" id="CP000719">
    <property type="protein sequence ID" value="ABS45752.1"/>
    <property type="molecule type" value="Genomic_DNA"/>
</dbReference>
<accession>A0A0U1QTP3</accession>
<dbReference type="Proteomes" id="UP000002412">
    <property type="component" value="Plasmid p_153kb"/>
</dbReference>
<proteinExistence type="predicted"/>